<dbReference type="AlphaFoldDB" id="D2QV47"/>
<geneLocation type="plasmid" evidence="1 2">
    <name>pSLIN01</name>
</geneLocation>
<protein>
    <submittedName>
        <fullName evidence="1">Uncharacterized protein</fullName>
    </submittedName>
</protein>
<accession>D2QV47</accession>
<organism evidence="1 2">
    <name type="scientific">Spirosoma linguale (strain ATCC 33905 / DSM 74 / LMG 10896 / Claus 1)</name>
    <dbReference type="NCBI Taxonomy" id="504472"/>
    <lineage>
        <taxon>Bacteria</taxon>
        <taxon>Pseudomonadati</taxon>
        <taxon>Bacteroidota</taxon>
        <taxon>Cytophagia</taxon>
        <taxon>Cytophagales</taxon>
        <taxon>Cytophagaceae</taxon>
        <taxon>Spirosoma</taxon>
    </lineage>
</organism>
<keyword evidence="1" id="KW-0614">Plasmid</keyword>
<gene>
    <name evidence="1" type="ordered locus">Slin_6723</name>
</gene>
<reference evidence="1 2" key="1">
    <citation type="journal article" date="2010" name="Stand. Genomic Sci.">
        <title>Complete genome sequence of Spirosoma linguale type strain (1).</title>
        <authorList>
            <person name="Lail K."/>
            <person name="Sikorski J."/>
            <person name="Saunders E."/>
            <person name="Lapidus A."/>
            <person name="Glavina Del Rio T."/>
            <person name="Copeland A."/>
            <person name="Tice H."/>
            <person name="Cheng J.-F."/>
            <person name="Lucas S."/>
            <person name="Nolan M."/>
            <person name="Bruce D."/>
            <person name="Goodwin L."/>
            <person name="Pitluck S."/>
            <person name="Ivanova N."/>
            <person name="Mavromatis K."/>
            <person name="Ovchinnikova G."/>
            <person name="Pati A."/>
            <person name="Chen A."/>
            <person name="Palaniappan K."/>
            <person name="Land M."/>
            <person name="Hauser L."/>
            <person name="Chang Y.-J."/>
            <person name="Jeffries C.D."/>
            <person name="Chain P."/>
            <person name="Brettin T."/>
            <person name="Detter J.C."/>
            <person name="Schuetze A."/>
            <person name="Rohde M."/>
            <person name="Tindall B.J."/>
            <person name="Goeker M."/>
            <person name="Bristow J."/>
            <person name="Eisen J.A."/>
            <person name="Markowitz V."/>
            <person name="Hugenholtz P."/>
            <person name="Kyrpides N.C."/>
            <person name="Klenk H.-P."/>
            <person name="Chen F."/>
        </authorList>
    </citation>
    <scope>NUCLEOTIDE SEQUENCE [LARGE SCALE GENOMIC DNA]</scope>
    <source>
        <strain evidence="2">ATCC 33905 / DSM 74 / LMG 10896 / Claus 1</strain>
    </source>
</reference>
<evidence type="ECO:0000313" key="1">
    <source>
        <dbReference type="EMBL" id="ADB42679.1"/>
    </source>
</evidence>
<sequence length="94" mass="10663">MAFKKEDVFLGKGYAIQKYFDCLSVKTDVCNALMDVDESENERGRRLRLYLTETLPYRPISGIFIVLLLRGSDVLLRAKQDASTPTYPHGPSYG</sequence>
<proteinExistence type="predicted"/>
<keyword evidence="2" id="KW-1185">Reference proteome</keyword>
<dbReference type="Proteomes" id="UP000002028">
    <property type="component" value="Plasmid pSLIN01"/>
</dbReference>
<dbReference type="KEGG" id="sli:Slin_6723"/>
<dbReference type="EMBL" id="CP001770">
    <property type="protein sequence ID" value="ADB42679.1"/>
    <property type="molecule type" value="Genomic_DNA"/>
</dbReference>
<name>D2QV47_SPILD</name>
<evidence type="ECO:0000313" key="2">
    <source>
        <dbReference type="Proteomes" id="UP000002028"/>
    </source>
</evidence>
<dbReference type="HOGENOM" id="CLU_2384673_0_0_10"/>